<keyword evidence="3" id="KW-0378">Hydrolase</keyword>
<dbReference type="PROSITE" id="PS00383">
    <property type="entry name" value="TYR_PHOSPHATASE_1"/>
    <property type="match status" value="1"/>
</dbReference>
<dbReference type="EC" id="3.1.3.48" evidence="2"/>
<accession>A0A8W7Q093</accession>
<evidence type="ECO:0000256" key="3">
    <source>
        <dbReference type="ARBA" id="ARBA00022801"/>
    </source>
</evidence>
<dbReference type="GO" id="GO:0004725">
    <property type="term" value="F:protein tyrosine phosphatase activity"/>
    <property type="evidence" value="ECO:0007669"/>
    <property type="project" value="UniProtKB-EC"/>
</dbReference>
<evidence type="ECO:0000256" key="1">
    <source>
        <dbReference type="ARBA" id="ARBA00009580"/>
    </source>
</evidence>
<comment type="similarity">
    <text evidence="1">Belongs to the protein-tyrosine phosphatase family.</text>
</comment>
<dbReference type="EnsemblMetazoa" id="ACOM041101-RA">
    <property type="protein sequence ID" value="ACOM041101-PA.1"/>
    <property type="gene ID" value="ACOM041101"/>
</dbReference>
<dbReference type="InterPro" id="IPR000387">
    <property type="entry name" value="Tyr_Pase_dom"/>
</dbReference>
<dbReference type="CDD" id="cd00047">
    <property type="entry name" value="PTPc"/>
    <property type="match status" value="1"/>
</dbReference>
<dbReference type="Gene3D" id="3.90.190.10">
    <property type="entry name" value="Protein tyrosine phosphatase superfamily"/>
    <property type="match status" value="1"/>
</dbReference>
<dbReference type="PRINTS" id="PR00700">
    <property type="entry name" value="PRTYPHPHTASE"/>
</dbReference>
<protein>
    <recommendedName>
        <fullName evidence="2">protein-tyrosine-phosphatase</fullName>
        <ecNumber evidence="2">3.1.3.48</ecNumber>
    </recommendedName>
</protein>
<dbReference type="SMART" id="SM00194">
    <property type="entry name" value="PTPc"/>
    <property type="match status" value="1"/>
</dbReference>
<dbReference type="SMART" id="SM00404">
    <property type="entry name" value="PTPc_motif"/>
    <property type="match status" value="1"/>
</dbReference>
<feature type="domain" description="Tyrosine-protein phosphatase" evidence="5">
    <location>
        <begin position="1"/>
        <end position="123"/>
    </location>
</feature>
<evidence type="ECO:0000259" key="5">
    <source>
        <dbReference type="PROSITE" id="PS50055"/>
    </source>
</evidence>
<dbReference type="AlphaFoldDB" id="A0A8W7Q093"/>
<evidence type="ECO:0000256" key="2">
    <source>
        <dbReference type="ARBA" id="ARBA00013064"/>
    </source>
</evidence>
<dbReference type="InterPro" id="IPR050348">
    <property type="entry name" value="Protein-Tyr_Phosphatase"/>
</dbReference>
<feature type="domain" description="Tyrosine specific protein phosphatases" evidence="6">
    <location>
        <begin position="40"/>
        <end position="114"/>
    </location>
</feature>
<dbReference type="Pfam" id="PF00102">
    <property type="entry name" value="Y_phosphatase"/>
    <property type="match status" value="1"/>
</dbReference>
<dbReference type="InterPro" id="IPR003595">
    <property type="entry name" value="Tyr_Pase_cat"/>
</dbReference>
<dbReference type="PANTHER" id="PTHR19134">
    <property type="entry name" value="RECEPTOR-TYPE TYROSINE-PROTEIN PHOSPHATASE"/>
    <property type="match status" value="1"/>
</dbReference>
<dbReference type="PROSITE" id="PS50055">
    <property type="entry name" value="TYR_PHOSPHATASE_PTP"/>
    <property type="match status" value="1"/>
</dbReference>
<dbReference type="PROSITE" id="PS50056">
    <property type="entry name" value="TYR_PHOSPHATASE_2"/>
    <property type="match status" value="1"/>
</dbReference>
<name>A0A8W7Q093_ANOCL</name>
<evidence type="ECO:0000259" key="6">
    <source>
        <dbReference type="PROSITE" id="PS50056"/>
    </source>
</evidence>
<keyword evidence="4" id="KW-0904">Protein phosphatase</keyword>
<proteinExistence type="inferred from homology"/>
<organism evidence="7">
    <name type="scientific">Anopheles coluzzii</name>
    <name type="common">African malaria mosquito</name>
    <dbReference type="NCBI Taxonomy" id="1518534"/>
    <lineage>
        <taxon>Eukaryota</taxon>
        <taxon>Metazoa</taxon>
        <taxon>Ecdysozoa</taxon>
        <taxon>Arthropoda</taxon>
        <taxon>Hexapoda</taxon>
        <taxon>Insecta</taxon>
        <taxon>Pterygota</taxon>
        <taxon>Neoptera</taxon>
        <taxon>Endopterygota</taxon>
        <taxon>Diptera</taxon>
        <taxon>Nematocera</taxon>
        <taxon>Culicoidea</taxon>
        <taxon>Culicidae</taxon>
        <taxon>Anophelinae</taxon>
        <taxon>Anopheles</taxon>
    </lineage>
</organism>
<dbReference type="InterPro" id="IPR016130">
    <property type="entry name" value="Tyr_Pase_AS"/>
</dbReference>
<dbReference type="Proteomes" id="UP000075882">
    <property type="component" value="Unassembled WGS sequence"/>
</dbReference>
<dbReference type="PANTHER" id="PTHR19134:SF562">
    <property type="entry name" value="PROTEIN-TYROSINE-PHOSPHATASE"/>
    <property type="match status" value="1"/>
</dbReference>
<sequence>LNLSLYYKRLFLVSKGNLTKAVFHYHFLEWPDHSCPASTADLIKFSKIVRAERKSYAIPLVVHCSAGVGRTGTFIALDIVLQRLQQEKKINVYDTVKQLRRQRVKMVQTLDQYTFLYQCCMEYVSKSNRKKPKTSNIEIIRRDEKGKQHYPDVILEVEQQHIAVGNGGKPLFNIKFPKSVHAGSLANVSFAPNEIESDKSV</sequence>
<evidence type="ECO:0000256" key="4">
    <source>
        <dbReference type="ARBA" id="ARBA00022912"/>
    </source>
</evidence>
<reference evidence="7" key="1">
    <citation type="submission" date="2022-08" db="UniProtKB">
        <authorList>
            <consortium name="EnsemblMetazoa"/>
        </authorList>
    </citation>
    <scope>IDENTIFICATION</scope>
</reference>
<dbReference type="VEuPathDB" id="VectorBase:ACON2_030587"/>
<dbReference type="InterPro" id="IPR029021">
    <property type="entry name" value="Prot-tyrosine_phosphatase-like"/>
</dbReference>
<evidence type="ECO:0000313" key="7">
    <source>
        <dbReference type="EnsemblMetazoa" id="ACOM041101-PA.1"/>
    </source>
</evidence>
<dbReference type="GO" id="GO:0008045">
    <property type="term" value="P:motor neuron axon guidance"/>
    <property type="evidence" value="ECO:0007669"/>
    <property type="project" value="TreeGrafter"/>
</dbReference>
<dbReference type="SUPFAM" id="SSF52799">
    <property type="entry name" value="(Phosphotyrosine protein) phosphatases II"/>
    <property type="match status" value="1"/>
</dbReference>
<dbReference type="InterPro" id="IPR000242">
    <property type="entry name" value="PTP_cat"/>
</dbReference>